<dbReference type="AlphaFoldDB" id="A0A3A5LD36"/>
<sequence>MVTKPSKKTGQELFALIEQKIKDRNYIFVKHAKERQQQRNISDLDVLNILEGKPGYDRKRNKSKDSYESNYIHEKPQDWKYCIEGKDIDGKKTRIILTFTDDLMPIITVINLSEEETP</sequence>
<reference evidence="1 2" key="1">
    <citation type="submission" date="2018-09" db="EMBL/GenBank/DDBJ databases">
        <title>Draft genome sequences of Legionella taurinensis isolated from water samples.</title>
        <authorList>
            <person name="Chakeri A."/>
            <person name="Allerberger F."/>
            <person name="Kundi M."/>
            <person name="Ruppitsch W."/>
            <person name="Schmid D."/>
        </authorList>
    </citation>
    <scope>NUCLEOTIDE SEQUENCE [LARGE SCALE GENOMIC DNA]</scope>
    <source>
        <strain evidence="1 2">4570-18-6</strain>
    </source>
</reference>
<gene>
    <name evidence="1" type="ORF">D6J04_08850</name>
</gene>
<comment type="caution">
    <text evidence="1">The sequence shown here is derived from an EMBL/GenBank/DDBJ whole genome shotgun (WGS) entry which is preliminary data.</text>
</comment>
<accession>A0A3A5LD36</accession>
<name>A0A3A5LD36_9GAMM</name>
<evidence type="ECO:0000313" key="1">
    <source>
        <dbReference type="EMBL" id="RJT46638.1"/>
    </source>
</evidence>
<dbReference type="EMBL" id="QZWB01000008">
    <property type="protein sequence ID" value="RJT46638.1"/>
    <property type="molecule type" value="Genomic_DNA"/>
</dbReference>
<dbReference type="InterPro" id="IPR025354">
    <property type="entry name" value="DUF4258"/>
</dbReference>
<organism evidence="1 2">
    <name type="scientific">Legionella taurinensis</name>
    <dbReference type="NCBI Taxonomy" id="70611"/>
    <lineage>
        <taxon>Bacteria</taxon>
        <taxon>Pseudomonadati</taxon>
        <taxon>Pseudomonadota</taxon>
        <taxon>Gammaproteobacteria</taxon>
        <taxon>Legionellales</taxon>
        <taxon>Legionellaceae</taxon>
        <taxon>Legionella</taxon>
    </lineage>
</organism>
<dbReference type="RefSeq" id="WP_115300441.1">
    <property type="nucleotide sequence ID" value="NZ_CAAAIR010000009.1"/>
</dbReference>
<dbReference type="GeneID" id="48946428"/>
<dbReference type="Proteomes" id="UP000270757">
    <property type="component" value="Unassembled WGS sequence"/>
</dbReference>
<proteinExistence type="predicted"/>
<evidence type="ECO:0000313" key="2">
    <source>
        <dbReference type="Proteomes" id="UP000270757"/>
    </source>
</evidence>
<protein>
    <submittedName>
        <fullName evidence="1">DUF4258 domain-containing protein</fullName>
    </submittedName>
</protein>
<dbReference type="Pfam" id="PF14076">
    <property type="entry name" value="DUF4258"/>
    <property type="match status" value="1"/>
</dbReference>